<dbReference type="Proteomes" id="UP000791080">
    <property type="component" value="Unassembled WGS sequence"/>
</dbReference>
<keyword evidence="1 2" id="KW-0378">Hydrolase</keyword>
<evidence type="ECO:0000256" key="2">
    <source>
        <dbReference type="HAMAP-Rule" id="MF_01212"/>
    </source>
</evidence>
<comment type="caution">
    <text evidence="5">The sequence shown here is derived from an EMBL/GenBank/DDBJ whole genome shotgun (WGS) entry which is preliminary data.</text>
</comment>
<evidence type="ECO:0000259" key="4">
    <source>
        <dbReference type="PROSITE" id="PS51831"/>
    </source>
</evidence>
<dbReference type="InterPro" id="IPR006261">
    <property type="entry name" value="dGTPase"/>
</dbReference>
<reference evidence="5 6" key="1">
    <citation type="submission" date="2022-06" db="EMBL/GenBank/DDBJ databases">
        <title>Genomic Encyclopedia of Type Strains, Phase I: the one thousand microbial genomes (KMG-I) project.</title>
        <authorList>
            <person name="Kyrpides N."/>
        </authorList>
    </citation>
    <scope>NUCLEOTIDE SEQUENCE [LARGE SCALE GENOMIC DNA]</scope>
    <source>
        <strain evidence="5 6">DSM 43889</strain>
    </source>
</reference>
<dbReference type="NCBIfam" id="NF002829">
    <property type="entry name" value="PRK03007.1"/>
    <property type="match status" value="1"/>
</dbReference>
<comment type="similarity">
    <text evidence="2">Belongs to the dGTPase family. Type 2 subfamily.</text>
</comment>
<dbReference type="NCBIfam" id="TIGR01353">
    <property type="entry name" value="dGTP_triPase"/>
    <property type="match status" value="1"/>
</dbReference>
<dbReference type="InterPro" id="IPR003607">
    <property type="entry name" value="HD/PDEase_dom"/>
</dbReference>
<dbReference type="Pfam" id="PF01966">
    <property type="entry name" value="HD"/>
    <property type="match status" value="1"/>
</dbReference>
<feature type="region of interest" description="Disordered" evidence="3">
    <location>
        <begin position="1"/>
        <end position="35"/>
    </location>
</feature>
<dbReference type="SMART" id="SM00471">
    <property type="entry name" value="HDc"/>
    <property type="match status" value="1"/>
</dbReference>
<feature type="compositionally biased region" description="Basic and acidic residues" evidence="3">
    <location>
        <begin position="1"/>
        <end position="11"/>
    </location>
</feature>
<dbReference type="PROSITE" id="PS51831">
    <property type="entry name" value="HD"/>
    <property type="match status" value="1"/>
</dbReference>
<name>A0ABT1JQ60_ACTCY</name>
<dbReference type="Gene3D" id="1.10.3210.10">
    <property type="entry name" value="Hypothetical protein af1432"/>
    <property type="match status" value="1"/>
</dbReference>
<evidence type="ECO:0000256" key="3">
    <source>
        <dbReference type="SAM" id="MobiDB-lite"/>
    </source>
</evidence>
<protein>
    <recommendedName>
        <fullName evidence="2">Deoxyguanosinetriphosphate triphosphohydrolase-like protein</fullName>
    </recommendedName>
</protein>
<dbReference type="SUPFAM" id="SSF109604">
    <property type="entry name" value="HD-domain/PDEase-like"/>
    <property type="match status" value="1"/>
</dbReference>
<dbReference type="InterPro" id="IPR023023">
    <property type="entry name" value="dNTPase_2"/>
</dbReference>
<evidence type="ECO:0000256" key="1">
    <source>
        <dbReference type="ARBA" id="ARBA00022801"/>
    </source>
</evidence>
<evidence type="ECO:0000313" key="5">
    <source>
        <dbReference type="EMBL" id="MCP2334273.1"/>
    </source>
</evidence>
<dbReference type="HAMAP" id="MF_01212">
    <property type="entry name" value="dGTPase_type2"/>
    <property type="match status" value="1"/>
</dbReference>
<keyword evidence="6" id="KW-1185">Reference proteome</keyword>
<accession>A0ABT1JQ60</accession>
<dbReference type="EMBL" id="AUBJ02000001">
    <property type="protein sequence ID" value="MCP2334273.1"/>
    <property type="molecule type" value="Genomic_DNA"/>
</dbReference>
<dbReference type="PANTHER" id="PTHR11373">
    <property type="entry name" value="DEOXYNUCLEOSIDE TRIPHOSPHATE TRIPHOSPHOHYDROLASE"/>
    <property type="match status" value="1"/>
</dbReference>
<dbReference type="PANTHER" id="PTHR11373:SF32">
    <property type="entry name" value="DEOXYGUANOSINETRIPHOSPHATE TRIPHOSPHOHYDROLASE"/>
    <property type="match status" value="1"/>
</dbReference>
<evidence type="ECO:0000313" key="6">
    <source>
        <dbReference type="Proteomes" id="UP000791080"/>
    </source>
</evidence>
<dbReference type="Pfam" id="PF13286">
    <property type="entry name" value="HD_assoc"/>
    <property type="match status" value="1"/>
</dbReference>
<sequence length="433" mass="46736">MSQRYREHDVARLLPEQPKQAALPGAHGEQRSPFARDRARVLHSAALRRLAGKTQVVGPDEGDVPRTRLTHSLEVAQIGRGIGAELGCDPDVVDTAGLAHDIGHPPFGHNGEQALNELAAACGGFEGNAQTLRILTRLEPKSIDAEQRVAGLNLTRASLDATVKYPWPRRPGQRKFGVYAEDQAVFDWVRHGAPAGGVGGSAGDTDPPRCLEAQVMDWADDVAYSVHDVEDGVVAGRISLRVLTDAVERRALAELAAANFSLDGVAELETAAARLARLPVVADVLRYDGGLRAQVALKRLTSELVGRFASAAVAGTRDKFGPGPLVRYAAELVVPAEVAAEVAVLKSLAVRYVMSDPRRLAVQADQRELLAELVEALLDRAPDALDPAFLPAWIRAADDTRRLRVVVDQVACLTDAQAHRWHAHLVRRRGERS</sequence>
<feature type="domain" description="HD" evidence="4">
    <location>
        <begin position="68"/>
        <end position="225"/>
    </location>
</feature>
<organism evidence="5 6">
    <name type="scientific">Actinoalloteichus caeruleus DSM 43889</name>
    <dbReference type="NCBI Taxonomy" id="1120930"/>
    <lineage>
        <taxon>Bacteria</taxon>
        <taxon>Bacillati</taxon>
        <taxon>Actinomycetota</taxon>
        <taxon>Actinomycetes</taxon>
        <taxon>Pseudonocardiales</taxon>
        <taxon>Pseudonocardiaceae</taxon>
        <taxon>Actinoalloteichus</taxon>
        <taxon>Actinoalloteichus cyanogriseus</taxon>
    </lineage>
</organism>
<dbReference type="InterPro" id="IPR026875">
    <property type="entry name" value="PHydrolase_assoc_dom"/>
</dbReference>
<dbReference type="InterPro" id="IPR006674">
    <property type="entry name" value="HD_domain"/>
</dbReference>
<proteinExistence type="inferred from homology"/>
<dbReference type="InterPro" id="IPR050135">
    <property type="entry name" value="dGTPase-like"/>
</dbReference>
<dbReference type="CDD" id="cd00077">
    <property type="entry name" value="HDc"/>
    <property type="match status" value="1"/>
</dbReference>
<gene>
    <name evidence="5" type="ORF">G443_004543</name>
</gene>
<dbReference type="RefSeq" id="WP_026419854.1">
    <property type="nucleotide sequence ID" value="NZ_AUBJ02000001.1"/>
</dbReference>